<sequence>MDARNFFDDKMQRYQAKNYVLNIGGNLGKYVLDVLESIFIRYQKKLSLSLNEKRAVSWREWLFKSYPDSNVRLSEQEEYTEWEELDKTSLIVEQSWHYRVNQQWPPDRK</sequence>
<evidence type="ECO:0000313" key="1">
    <source>
        <dbReference type="EMBL" id="PBC33178.1"/>
    </source>
</evidence>
<dbReference type="EMBL" id="KZ288204">
    <property type="protein sequence ID" value="PBC33178.1"/>
    <property type="molecule type" value="Genomic_DNA"/>
</dbReference>
<accession>A0A2A3EN69</accession>
<gene>
    <name evidence="1" type="ORF">APICC_01272</name>
</gene>
<dbReference type="Proteomes" id="UP000242457">
    <property type="component" value="Unassembled WGS sequence"/>
</dbReference>
<proteinExistence type="predicted"/>
<reference evidence="1 2" key="1">
    <citation type="submission" date="2014-07" db="EMBL/GenBank/DDBJ databases">
        <title>Genomic and transcriptomic analysis on Apis cerana provide comprehensive insights into honey bee biology.</title>
        <authorList>
            <person name="Diao Q."/>
            <person name="Sun L."/>
            <person name="Zheng H."/>
            <person name="Zheng H."/>
            <person name="Xu S."/>
            <person name="Wang S."/>
            <person name="Zeng Z."/>
            <person name="Hu F."/>
            <person name="Su S."/>
            <person name="Wu J."/>
        </authorList>
    </citation>
    <scope>NUCLEOTIDE SEQUENCE [LARGE SCALE GENOMIC DNA]</scope>
    <source>
        <tissue evidence="1">Pupae without intestine</tissue>
    </source>
</reference>
<dbReference type="AlphaFoldDB" id="A0A2A3EN69"/>
<name>A0A2A3EN69_APICC</name>
<keyword evidence="2" id="KW-1185">Reference proteome</keyword>
<evidence type="ECO:0000313" key="2">
    <source>
        <dbReference type="Proteomes" id="UP000242457"/>
    </source>
</evidence>
<protein>
    <submittedName>
        <fullName evidence="1">Uncharacterized protein</fullName>
    </submittedName>
</protein>
<organism evidence="1 2">
    <name type="scientific">Apis cerana cerana</name>
    <name type="common">Oriental honeybee</name>
    <dbReference type="NCBI Taxonomy" id="94128"/>
    <lineage>
        <taxon>Eukaryota</taxon>
        <taxon>Metazoa</taxon>
        <taxon>Ecdysozoa</taxon>
        <taxon>Arthropoda</taxon>
        <taxon>Hexapoda</taxon>
        <taxon>Insecta</taxon>
        <taxon>Pterygota</taxon>
        <taxon>Neoptera</taxon>
        <taxon>Endopterygota</taxon>
        <taxon>Hymenoptera</taxon>
        <taxon>Apocrita</taxon>
        <taxon>Aculeata</taxon>
        <taxon>Apoidea</taxon>
        <taxon>Anthophila</taxon>
        <taxon>Apidae</taxon>
        <taxon>Apis</taxon>
    </lineage>
</organism>